<dbReference type="AlphaFoldDB" id="A0A9I9DS57"/>
<evidence type="ECO:0000313" key="1">
    <source>
        <dbReference type="EnsemblPlants" id="MELO3C022269.2.1"/>
    </source>
</evidence>
<name>A0A9I9DS57_CUCME</name>
<dbReference type="Gramene" id="MELO3C022269.2.1">
    <property type="protein sequence ID" value="MELO3C022269.2.1"/>
    <property type="gene ID" value="MELO3C022269.2"/>
</dbReference>
<dbReference type="EnsemblPlants" id="MELO3C022269.2.1">
    <property type="protein sequence ID" value="MELO3C022269.2.1"/>
    <property type="gene ID" value="MELO3C022269.2"/>
</dbReference>
<accession>A0A9I9DS57</accession>
<protein>
    <submittedName>
        <fullName evidence="1">Uncharacterized protein</fullName>
    </submittedName>
</protein>
<proteinExistence type="predicted"/>
<reference evidence="1" key="1">
    <citation type="submission" date="2023-03" db="UniProtKB">
        <authorList>
            <consortium name="EnsemblPlants"/>
        </authorList>
    </citation>
    <scope>IDENTIFICATION</scope>
</reference>
<sequence>MAARSAGGRRHDVQWRRRTACVREEKGANDGTAEAEIERKCGSGGWFTKEEERCIFPPYLANTSLMFNSIALLNFAYVSLNIFKS</sequence>
<organism evidence="1">
    <name type="scientific">Cucumis melo</name>
    <name type="common">Muskmelon</name>
    <dbReference type="NCBI Taxonomy" id="3656"/>
    <lineage>
        <taxon>Eukaryota</taxon>
        <taxon>Viridiplantae</taxon>
        <taxon>Streptophyta</taxon>
        <taxon>Embryophyta</taxon>
        <taxon>Tracheophyta</taxon>
        <taxon>Spermatophyta</taxon>
        <taxon>Magnoliopsida</taxon>
        <taxon>eudicotyledons</taxon>
        <taxon>Gunneridae</taxon>
        <taxon>Pentapetalae</taxon>
        <taxon>rosids</taxon>
        <taxon>fabids</taxon>
        <taxon>Cucurbitales</taxon>
        <taxon>Cucurbitaceae</taxon>
        <taxon>Benincaseae</taxon>
        <taxon>Cucumis</taxon>
    </lineage>
</organism>